<dbReference type="Pfam" id="PF07307">
    <property type="entry name" value="HEPPP_synt_1"/>
    <property type="match status" value="1"/>
</dbReference>
<dbReference type="AlphaFoldDB" id="A0A163XQL1"/>
<accession>A0A223E921</accession>
<sequence>MMEIYQKLEQIKRSLDQYFSHPVLKQYIQKPVIDEDKLLLFYALFEEAEIADEKKEKYVVTAMLVQSALDTHDLVTTTECENKKLFVERQLNVIAGDYFSGLYYFILSEIQDLKMVRALATAIKEINEHKIRLYDRSCQSIEAIVESIVIVETALFQRIGEHFQIETWPEISKTYLTYKRLCEEKHKYDKNSQSVLTQFQKKSKSPIDLVGTFIECCNHYFWEINKLLEKSLKYSPAVKQFIMNRIHVLRFSHMIVEEG</sequence>
<organism evidence="1 2">
    <name type="scientific">Aeribacillus pallidus</name>
    <dbReference type="NCBI Taxonomy" id="33936"/>
    <lineage>
        <taxon>Bacteria</taxon>
        <taxon>Bacillati</taxon>
        <taxon>Bacillota</taxon>
        <taxon>Bacilli</taxon>
        <taxon>Bacillales</taxon>
        <taxon>Bacillaceae</taxon>
        <taxon>Aeribacillus</taxon>
    </lineage>
</organism>
<name>A0A163XQL1_9BACI</name>
<dbReference type="Gene3D" id="1.20.120.1450">
    <property type="match status" value="1"/>
</dbReference>
<proteinExistence type="predicted"/>
<dbReference type="EMBL" id="CP017703">
    <property type="protein sequence ID" value="ASS91746.1"/>
    <property type="molecule type" value="Genomic_DNA"/>
</dbReference>
<evidence type="ECO:0008006" key="3">
    <source>
        <dbReference type="Google" id="ProtNLM"/>
    </source>
</evidence>
<evidence type="ECO:0000313" key="2">
    <source>
        <dbReference type="Proteomes" id="UP000214606"/>
    </source>
</evidence>
<protein>
    <recommendedName>
        <fullName evidence="3">Heptaprenyl diphosphate synthase</fullName>
    </recommendedName>
</protein>
<dbReference type="KEGG" id="apak:AP3564_17205"/>
<reference evidence="1 2" key="1">
    <citation type="submission" date="2016-10" db="EMBL/GenBank/DDBJ databases">
        <title>The whole genome sequencing and assembly of Aeribacillus pallidus KCTC3564 strain.</title>
        <authorList>
            <person name="Lee Y.-J."/>
            <person name="Park M.-K."/>
            <person name="Yi H."/>
            <person name="Bahn Y.-S."/>
            <person name="Kim J.F."/>
            <person name="Lee D.-W."/>
        </authorList>
    </citation>
    <scope>NUCLEOTIDE SEQUENCE [LARGE SCALE GENOMIC DNA]</scope>
    <source>
        <strain evidence="1 2">KCTC3564</strain>
    </source>
</reference>
<dbReference type="InterPro" id="IPR009920">
    <property type="entry name" value="HEPPP_synth_su1"/>
</dbReference>
<dbReference type="RefSeq" id="WP_066251950.1">
    <property type="nucleotide sequence ID" value="NZ_CP017703.1"/>
</dbReference>
<evidence type="ECO:0000313" key="1">
    <source>
        <dbReference type="EMBL" id="ASS91746.1"/>
    </source>
</evidence>
<accession>A0A163XQL1</accession>
<dbReference type="GO" id="GO:0009234">
    <property type="term" value="P:menaquinone biosynthetic process"/>
    <property type="evidence" value="ECO:0007669"/>
    <property type="project" value="InterPro"/>
</dbReference>
<gene>
    <name evidence="1" type="ORF">AP3564_17205</name>
</gene>
<dbReference type="Proteomes" id="UP000214606">
    <property type="component" value="Chromosome"/>
</dbReference>